<feature type="domain" description="Glycosyl transferase family 51" evidence="17">
    <location>
        <begin position="153"/>
        <end position="324"/>
    </location>
</feature>
<dbReference type="InterPro" id="IPR001460">
    <property type="entry name" value="PCN-bd_Tpept"/>
</dbReference>
<keyword evidence="10" id="KW-0511">Multifunctional enzyme</keyword>
<keyword evidence="15" id="KW-0812">Transmembrane</keyword>
<keyword evidence="3" id="KW-0121">Carboxypeptidase</keyword>
<feature type="compositionally biased region" description="Polar residues" evidence="14">
    <location>
        <begin position="787"/>
        <end position="800"/>
    </location>
</feature>
<comment type="catalytic activity">
    <reaction evidence="12">
        <text>Preferential cleavage: (Ac)2-L-Lys-D-Ala-|-D-Ala. Also transpeptidation of peptidyl-alanyl moieties that are N-acyl substituents of D-alanine.</text>
        <dbReference type="EC" id="3.4.16.4"/>
    </reaction>
</comment>
<dbReference type="Proteomes" id="UP000259221">
    <property type="component" value="Unassembled WGS sequence"/>
</dbReference>
<dbReference type="PANTHER" id="PTHR32282">
    <property type="entry name" value="BINDING PROTEIN TRANSPEPTIDASE, PUTATIVE-RELATED"/>
    <property type="match status" value="1"/>
</dbReference>
<comment type="caution">
    <text evidence="18">The sequence shown here is derived from an EMBL/GenBank/DDBJ whole genome shotgun (WGS) entry which is preliminary data.</text>
</comment>
<dbReference type="RefSeq" id="WP_165846080.1">
    <property type="nucleotide sequence ID" value="NZ_LRTV01000008.1"/>
</dbReference>
<dbReference type="InterPro" id="IPR050396">
    <property type="entry name" value="Glycosyltr_51/Transpeptidase"/>
</dbReference>
<evidence type="ECO:0000256" key="13">
    <source>
        <dbReference type="ARBA" id="ARBA00049902"/>
    </source>
</evidence>
<evidence type="ECO:0000256" key="12">
    <source>
        <dbReference type="ARBA" id="ARBA00034000"/>
    </source>
</evidence>
<dbReference type="InterPro" id="IPR036950">
    <property type="entry name" value="PBP_transglycosylase"/>
</dbReference>
<feature type="compositionally biased region" description="Basic and acidic residues" evidence="14">
    <location>
        <begin position="728"/>
        <end position="751"/>
    </location>
</feature>
<dbReference type="SUPFAM" id="SSF56601">
    <property type="entry name" value="beta-lactamase/transpeptidase-like"/>
    <property type="match status" value="1"/>
</dbReference>
<keyword evidence="11" id="KW-0961">Cell wall biogenesis/degradation</keyword>
<dbReference type="GO" id="GO:0008360">
    <property type="term" value="P:regulation of cell shape"/>
    <property type="evidence" value="ECO:0007669"/>
    <property type="project" value="UniProtKB-KW"/>
</dbReference>
<keyword evidence="8" id="KW-0133">Cell shape</keyword>
<dbReference type="EMBL" id="LRTV01000008">
    <property type="protein sequence ID" value="RFD79590.1"/>
    <property type="molecule type" value="Genomic_DNA"/>
</dbReference>
<keyword evidence="6" id="KW-0808">Transferase</keyword>
<dbReference type="GO" id="GO:0008955">
    <property type="term" value="F:peptidoglycan glycosyltransferase activity"/>
    <property type="evidence" value="ECO:0007669"/>
    <property type="project" value="UniProtKB-EC"/>
</dbReference>
<dbReference type="InterPro" id="IPR012338">
    <property type="entry name" value="Beta-lactam/transpept-like"/>
</dbReference>
<feature type="compositionally biased region" description="Gly residues" evidence="14">
    <location>
        <begin position="775"/>
        <end position="786"/>
    </location>
</feature>
<evidence type="ECO:0000259" key="17">
    <source>
        <dbReference type="Pfam" id="PF00912"/>
    </source>
</evidence>
<comment type="similarity">
    <text evidence="2">In the N-terminal section; belongs to the glycosyltransferase 51 family.</text>
</comment>
<evidence type="ECO:0000256" key="2">
    <source>
        <dbReference type="ARBA" id="ARBA00007739"/>
    </source>
</evidence>
<dbReference type="Gene3D" id="3.40.710.10">
    <property type="entry name" value="DD-peptidase/beta-lactamase superfamily"/>
    <property type="match status" value="1"/>
</dbReference>
<dbReference type="GO" id="GO:0030288">
    <property type="term" value="C:outer membrane-bounded periplasmic space"/>
    <property type="evidence" value="ECO:0007669"/>
    <property type="project" value="TreeGrafter"/>
</dbReference>
<evidence type="ECO:0000256" key="15">
    <source>
        <dbReference type="SAM" id="Phobius"/>
    </source>
</evidence>
<dbReference type="GO" id="GO:0009252">
    <property type="term" value="P:peptidoglycan biosynthetic process"/>
    <property type="evidence" value="ECO:0007669"/>
    <property type="project" value="UniProtKB-KW"/>
</dbReference>
<gene>
    <name evidence="18" type="ORF">AXE77_04365</name>
</gene>
<evidence type="ECO:0000256" key="7">
    <source>
        <dbReference type="ARBA" id="ARBA00022801"/>
    </source>
</evidence>
<comment type="catalytic activity">
    <reaction evidence="13">
        <text>[GlcNAc-(1-&gt;4)-Mur2Ac(oyl-L-Ala-gamma-D-Glu-L-Lys-D-Ala-D-Ala)](n)-di-trans,octa-cis-undecaprenyl diphosphate + beta-D-GlcNAc-(1-&gt;4)-Mur2Ac(oyl-L-Ala-gamma-D-Glu-L-Lys-D-Ala-D-Ala)-di-trans,octa-cis-undecaprenyl diphosphate = [GlcNAc-(1-&gt;4)-Mur2Ac(oyl-L-Ala-gamma-D-Glu-L-Lys-D-Ala-D-Ala)](n+1)-di-trans,octa-cis-undecaprenyl diphosphate + di-trans,octa-cis-undecaprenyl diphosphate + H(+)</text>
        <dbReference type="Rhea" id="RHEA:23708"/>
        <dbReference type="Rhea" id="RHEA-COMP:9602"/>
        <dbReference type="Rhea" id="RHEA-COMP:9603"/>
        <dbReference type="ChEBI" id="CHEBI:15378"/>
        <dbReference type="ChEBI" id="CHEBI:58405"/>
        <dbReference type="ChEBI" id="CHEBI:60033"/>
        <dbReference type="ChEBI" id="CHEBI:78435"/>
        <dbReference type="EC" id="2.4.99.28"/>
    </reaction>
</comment>
<feature type="region of interest" description="Disordered" evidence="14">
    <location>
        <begin position="1"/>
        <end position="93"/>
    </location>
</feature>
<dbReference type="Gene3D" id="1.10.3810.10">
    <property type="entry name" value="Biosynthetic peptidoglycan transglycosylase-like"/>
    <property type="match status" value="1"/>
</dbReference>
<evidence type="ECO:0000256" key="8">
    <source>
        <dbReference type="ARBA" id="ARBA00022960"/>
    </source>
</evidence>
<evidence type="ECO:0000256" key="14">
    <source>
        <dbReference type="SAM" id="MobiDB-lite"/>
    </source>
</evidence>
<evidence type="ECO:0000256" key="3">
    <source>
        <dbReference type="ARBA" id="ARBA00022645"/>
    </source>
</evidence>
<dbReference type="Pfam" id="PF00905">
    <property type="entry name" value="Transpeptidase"/>
    <property type="match status" value="1"/>
</dbReference>
<organism evidence="18 19">
    <name type="scientific">Gardnerella vaginalis</name>
    <dbReference type="NCBI Taxonomy" id="2702"/>
    <lineage>
        <taxon>Bacteria</taxon>
        <taxon>Bacillati</taxon>
        <taxon>Actinomycetota</taxon>
        <taxon>Actinomycetes</taxon>
        <taxon>Bifidobacteriales</taxon>
        <taxon>Bifidobacteriaceae</taxon>
        <taxon>Gardnerella</taxon>
    </lineage>
</organism>
<accession>A0A3E1IZP9</accession>
<keyword evidence="5" id="KW-0328">Glycosyltransferase</keyword>
<reference evidence="18 19" key="1">
    <citation type="submission" date="2016-02" db="EMBL/GenBank/DDBJ databases">
        <authorList>
            <person name="Alioto T."/>
            <person name="Alioto T."/>
        </authorList>
    </citation>
    <scope>NUCLEOTIDE SEQUENCE [LARGE SCALE GENOMIC DNA]</scope>
    <source>
        <strain evidence="18 19">NR010</strain>
    </source>
</reference>
<dbReference type="GO" id="GO:0009002">
    <property type="term" value="F:serine-type D-Ala-D-Ala carboxypeptidase activity"/>
    <property type="evidence" value="ECO:0007669"/>
    <property type="project" value="UniProtKB-EC"/>
</dbReference>
<feature type="compositionally biased region" description="Low complexity" evidence="14">
    <location>
        <begin position="44"/>
        <end position="54"/>
    </location>
</feature>
<dbReference type="PANTHER" id="PTHR32282:SF34">
    <property type="entry name" value="PENICILLIN-BINDING PROTEIN 1A"/>
    <property type="match status" value="1"/>
</dbReference>
<protein>
    <submittedName>
        <fullName evidence="18">Penicillin-binding protein</fullName>
    </submittedName>
</protein>
<evidence type="ECO:0000259" key="16">
    <source>
        <dbReference type="Pfam" id="PF00905"/>
    </source>
</evidence>
<feature type="compositionally biased region" description="Polar residues" evidence="14">
    <location>
        <begin position="8"/>
        <end position="35"/>
    </location>
</feature>
<evidence type="ECO:0000256" key="10">
    <source>
        <dbReference type="ARBA" id="ARBA00023268"/>
    </source>
</evidence>
<dbReference type="InterPro" id="IPR023346">
    <property type="entry name" value="Lysozyme-like_dom_sf"/>
</dbReference>
<keyword evidence="7" id="KW-0378">Hydrolase</keyword>
<keyword evidence="15" id="KW-1133">Transmembrane helix</keyword>
<dbReference type="AlphaFoldDB" id="A0A3E1IZP9"/>
<feature type="transmembrane region" description="Helical" evidence="15">
    <location>
        <begin position="103"/>
        <end position="127"/>
    </location>
</feature>
<evidence type="ECO:0000313" key="18">
    <source>
        <dbReference type="EMBL" id="RFD79590.1"/>
    </source>
</evidence>
<evidence type="ECO:0000256" key="9">
    <source>
        <dbReference type="ARBA" id="ARBA00022984"/>
    </source>
</evidence>
<evidence type="ECO:0000313" key="19">
    <source>
        <dbReference type="Proteomes" id="UP000259221"/>
    </source>
</evidence>
<keyword evidence="15" id="KW-0472">Membrane</keyword>
<dbReference type="FunFam" id="1.10.3810.10:FF:000001">
    <property type="entry name" value="Penicillin-binding protein 1A"/>
    <property type="match status" value="1"/>
</dbReference>
<sequence>MVVHNTGRRASTSRSNTPRSVSSQSQKRTDTSAATPSRRRNTSDYDANYDANYDPDSSPISNYRRNSQRNSRRNSSGSGTRKERSLNYTRQQRRRTWRGRHPILFWMLIAILVPPLLGALVFAYMYATTDIPAPDKVAMADKTKVYYADGKTELGSFAEQNREIINCSVLPDYVGKAIVASENRSFYHDGGIDFKGIGRALIHNVTKRGRWGGSTITQQYAERYYLGETKSYLGKLHEAVLALKIAQTQDKNTVLCNYMNTIYLGRGAYGIQAAAKAYFGVEAKDLTLPQAALLAGIIPAPSSWDPAIGPKEAGIRFKRVLRIMKQDGYITAAQAASATLPKTIVQTAQNVYAGPQGYLLHMVRDELTRNGAFTQEDLDSGGYRIITTIDKAKQDLMFHVASPSQGGRGIVPEGLQVGGISINAKDGSIISVYAGDDYLKKQLNNATQALYEPGSTMKPFALLGAIQAGTSLNTQFNGNSPRKFEGIDTPVGNFSNRSFGMVNLYSATANSVNTVYMDLQQKLGARSVAHIAVTAGLSPKRVNGKNPFTVLGNDPVHVSEIARAYATFANQGKRPELHIVASVKNPDGKEFYRAPTAGKQVFSPTDTALATQAMIGVVQHGTAAEARAVGRPIAGKSGTANDMTAGSFVGYTPNVVTAFAIWNPDANGSPQVIKPFHGYFGGGDYPVHMFTRYMKQALAGTPVVKFPEVKDNGKIGGQDGTWGLGEPRTYEHSDSSEDADNKRKSEGEAHADGPSSSDNTALDGSNGGSDNSSSAGGGSSAGGETGQSGTDRSSYSSDRR</sequence>
<evidence type="ECO:0000256" key="6">
    <source>
        <dbReference type="ARBA" id="ARBA00022679"/>
    </source>
</evidence>
<feature type="region of interest" description="Disordered" evidence="14">
    <location>
        <begin position="707"/>
        <end position="800"/>
    </location>
</feature>
<dbReference type="GO" id="GO:0071555">
    <property type="term" value="P:cell wall organization"/>
    <property type="evidence" value="ECO:0007669"/>
    <property type="project" value="UniProtKB-KW"/>
</dbReference>
<dbReference type="InterPro" id="IPR001264">
    <property type="entry name" value="Glyco_trans_51"/>
</dbReference>
<feature type="domain" description="Penicillin-binding protein transpeptidase" evidence="16">
    <location>
        <begin position="422"/>
        <end position="666"/>
    </location>
</feature>
<dbReference type="GO" id="GO:0006508">
    <property type="term" value="P:proteolysis"/>
    <property type="evidence" value="ECO:0007669"/>
    <property type="project" value="UniProtKB-KW"/>
</dbReference>
<proteinExistence type="inferred from homology"/>
<evidence type="ECO:0000256" key="1">
    <source>
        <dbReference type="ARBA" id="ARBA00007090"/>
    </source>
</evidence>
<feature type="compositionally biased region" description="Gly residues" evidence="14">
    <location>
        <begin position="714"/>
        <end position="723"/>
    </location>
</feature>
<keyword evidence="4" id="KW-0645">Protease</keyword>
<dbReference type="Pfam" id="PF00912">
    <property type="entry name" value="Transgly"/>
    <property type="match status" value="1"/>
</dbReference>
<name>A0A3E1IZP9_GARVA</name>
<evidence type="ECO:0000256" key="4">
    <source>
        <dbReference type="ARBA" id="ARBA00022670"/>
    </source>
</evidence>
<evidence type="ECO:0000256" key="5">
    <source>
        <dbReference type="ARBA" id="ARBA00022676"/>
    </source>
</evidence>
<dbReference type="GO" id="GO:0008658">
    <property type="term" value="F:penicillin binding"/>
    <property type="evidence" value="ECO:0007669"/>
    <property type="project" value="InterPro"/>
</dbReference>
<evidence type="ECO:0000256" key="11">
    <source>
        <dbReference type="ARBA" id="ARBA00023316"/>
    </source>
</evidence>
<dbReference type="SUPFAM" id="SSF53955">
    <property type="entry name" value="Lysozyme-like"/>
    <property type="match status" value="1"/>
</dbReference>
<keyword evidence="9" id="KW-0573">Peptidoglycan synthesis</keyword>
<comment type="similarity">
    <text evidence="1">In the C-terminal section; belongs to the transpeptidase family.</text>
</comment>